<name>A0AC61NL36_9FIRM</name>
<evidence type="ECO:0000313" key="1">
    <source>
        <dbReference type="EMBL" id="QUC67058.1"/>
    </source>
</evidence>
<dbReference type="EMBL" id="CP068393">
    <property type="protein sequence ID" value="QUC67058.1"/>
    <property type="molecule type" value="Genomic_DNA"/>
</dbReference>
<sequence length="336" mass="38334">MRENAEFNIVLWYYISGRINGRSQMRMRNRTGMEMKIYFAPMEGMTDGILRSVHQKMFGGVDVYCLPFHKLTQTMSLLTREKRDIDPEENKGLNVLPQALTRDPEQLQTWLEYVKGLGYACADLNLGCPSATVTKRGRGSGMLRDPDFLESFLDSVFSRTLPVGLSVKTRIGYEQPEEWGRILDILAKYPFDHVTIHVRTMKELYTETLHPEAFEEAVRKGISHPVYNGSLRTAEDVAALQARCPETEAVMIGRGLLANPALARQLRGGEEASKEELAAWYSALYDGWEQRFDPVTALGRIKKLMEWPSEGDIRRKRLLKRAKDIDGCIRAILNKE</sequence>
<protein>
    <submittedName>
        <fullName evidence="1">tRNA-dihydrouridine synthase family protein</fullName>
    </submittedName>
</protein>
<reference evidence="1" key="1">
    <citation type="submission" date="2021-01" db="EMBL/GenBank/DDBJ databases">
        <title>Complete genome sequence of Clostridiales bacterium R-7.</title>
        <authorList>
            <person name="Mahoney-Kurpe S.C."/>
            <person name="Palevich N."/>
            <person name="Koike S."/>
            <person name="Moon C.D."/>
            <person name="Attwood G.T."/>
        </authorList>
    </citation>
    <scope>NUCLEOTIDE SEQUENCE</scope>
    <source>
        <strain evidence="1">R-7</strain>
    </source>
</reference>
<proteinExistence type="predicted"/>
<gene>
    <name evidence="1" type="ORF">JYE49_14695</name>
</gene>
<evidence type="ECO:0000313" key="2">
    <source>
        <dbReference type="Proteomes" id="UP000682782"/>
    </source>
</evidence>
<dbReference type="Proteomes" id="UP000682782">
    <property type="component" value="Chromosome"/>
</dbReference>
<keyword evidence="2" id="KW-1185">Reference proteome</keyword>
<accession>A0AC61NL36</accession>
<organism evidence="1 2">
    <name type="scientific">Aristaeella hokkaidonensis</name>
    <dbReference type="NCBI Taxonomy" id="3046382"/>
    <lineage>
        <taxon>Bacteria</taxon>
        <taxon>Bacillati</taxon>
        <taxon>Bacillota</taxon>
        <taxon>Clostridia</taxon>
        <taxon>Eubacteriales</taxon>
        <taxon>Aristaeellaceae</taxon>
        <taxon>Aristaeella</taxon>
    </lineage>
</organism>